<protein>
    <recommendedName>
        <fullName evidence="3">Lipoprotein</fullName>
    </recommendedName>
</protein>
<dbReference type="Proteomes" id="UP000323300">
    <property type="component" value="Unassembled WGS sequence"/>
</dbReference>
<organism evidence="1 2">
    <name type="scientific">Neomesorhizobium albiziae</name>
    <dbReference type="NCBI Taxonomy" id="335020"/>
    <lineage>
        <taxon>Bacteria</taxon>
        <taxon>Pseudomonadati</taxon>
        <taxon>Pseudomonadota</taxon>
        <taxon>Alphaproteobacteria</taxon>
        <taxon>Hyphomicrobiales</taxon>
        <taxon>Phyllobacteriaceae</taxon>
        <taxon>Neomesorhizobium</taxon>
    </lineage>
</organism>
<dbReference type="AlphaFoldDB" id="A0A1I3VJ93"/>
<gene>
    <name evidence="1" type="ORF">SAMN04488498_101453</name>
</gene>
<proteinExistence type="predicted"/>
<dbReference type="EMBL" id="FOSL01000001">
    <property type="protein sequence ID" value="SFJ94386.1"/>
    <property type="molecule type" value="Genomic_DNA"/>
</dbReference>
<reference evidence="1 2" key="1">
    <citation type="submission" date="2016-10" db="EMBL/GenBank/DDBJ databases">
        <authorList>
            <person name="Varghese N."/>
            <person name="Submissions S."/>
        </authorList>
    </citation>
    <scope>NUCLEOTIDE SEQUENCE [LARGE SCALE GENOMIC DNA]</scope>
    <source>
        <strain evidence="1 2">DSM 21822</strain>
    </source>
</reference>
<evidence type="ECO:0008006" key="3">
    <source>
        <dbReference type="Google" id="ProtNLM"/>
    </source>
</evidence>
<accession>A0A1I3VJ93</accession>
<evidence type="ECO:0000313" key="2">
    <source>
        <dbReference type="Proteomes" id="UP000323300"/>
    </source>
</evidence>
<dbReference type="PROSITE" id="PS51257">
    <property type="entry name" value="PROKAR_LIPOPROTEIN"/>
    <property type="match status" value="1"/>
</dbReference>
<evidence type="ECO:0000313" key="1">
    <source>
        <dbReference type="EMBL" id="SFJ94386.1"/>
    </source>
</evidence>
<keyword evidence="2" id="KW-1185">Reference proteome</keyword>
<sequence length="85" mass="9498">MRASLIVAMTVLVLAAGCKTMTPQERRAADEATCKSYGFRKGSDAFASCLLQLDLDRRATRRAALYSDPFYDQPWVIYPPVVVRP</sequence>
<dbReference type="OrthoDB" id="8163917at2"/>
<dbReference type="RefSeq" id="WP_149757813.1">
    <property type="nucleotide sequence ID" value="NZ_BSPE01000002.1"/>
</dbReference>
<name>A0A1I3VJ93_9HYPH</name>